<dbReference type="Pfam" id="PF07247">
    <property type="entry name" value="AATase"/>
    <property type="match status" value="1"/>
</dbReference>
<protein>
    <recommendedName>
        <fullName evidence="3">Condensation domain-containing protein</fullName>
    </recommendedName>
</protein>
<dbReference type="Proteomes" id="UP001378960">
    <property type="component" value="Unassembled WGS sequence"/>
</dbReference>
<sequence length="370" mass="42575">MLVMSVDGKSPKATIVNEILFDNVVEFVTVEEESIESILNLYHKKYFTYDENSVTWELKVINSKYILLLCDHLFFDGVSTKNFQVELLKLLDNEGEYDRMLFKRSSNSIVFPAPNEFINYKAPEGFVIPEIESPYKDLMENGNLTTIECQNGITKVSDCEIVTVDNDEMATLLKLCRDHNVKLTSLLVLLSNLSVKEFLPTKDIETAIPVDIRGKIQNENHPETTSFKFGLFVSLIGVKLPNINKLDSLINLKEINWPCVEYINTYIHTHAPISEYYISSLEGIDMKQYTDERFSKMENASIEISNLGQVKESKIKAMWFDQPGDTFNINIISTDKQTTLVLRCCRHDWVTPWKKSLQKTLNKIIIKQEN</sequence>
<comment type="caution">
    <text evidence="1">The sequence shown here is derived from an EMBL/GenBank/DDBJ whole genome shotgun (WGS) entry which is preliminary data.</text>
</comment>
<reference evidence="1 2" key="1">
    <citation type="journal article" date="2023" name="Elife">
        <title>Identification of key yeast species and microbe-microbe interactions impacting larval growth of Drosophila in the wild.</title>
        <authorList>
            <person name="Mure A."/>
            <person name="Sugiura Y."/>
            <person name="Maeda R."/>
            <person name="Honda K."/>
            <person name="Sakurai N."/>
            <person name="Takahashi Y."/>
            <person name="Watada M."/>
            <person name="Katoh T."/>
            <person name="Gotoh A."/>
            <person name="Gotoh Y."/>
            <person name="Taniguchi I."/>
            <person name="Nakamura K."/>
            <person name="Hayashi T."/>
            <person name="Katayama T."/>
            <person name="Uemura T."/>
            <person name="Hattori Y."/>
        </authorList>
    </citation>
    <scope>NUCLEOTIDE SEQUENCE [LARGE SCALE GENOMIC DNA]</scope>
    <source>
        <strain evidence="1 2">PK-24</strain>
    </source>
</reference>
<dbReference type="GO" id="GO:0008080">
    <property type="term" value="F:N-acetyltransferase activity"/>
    <property type="evidence" value="ECO:0007669"/>
    <property type="project" value="TreeGrafter"/>
</dbReference>
<name>A0AAV5QZJ0_PICKL</name>
<evidence type="ECO:0000313" key="1">
    <source>
        <dbReference type="EMBL" id="GMM44217.1"/>
    </source>
</evidence>
<dbReference type="InterPro" id="IPR010828">
    <property type="entry name" value="Atf2/Sli1-like"/>
</dbReference>
<dbReference type="EMBL" id="BTGB01000001">
    <property type="protein sequence ID" value="GMM44217.1"/>
    <property type="molecule type" value="Genomic_DNA"/>
</dbReference>
<accession>A0AAV5QZJ0</accession>
<keyword evidence="2" id="KW-1185">Reference proteome</keyword>
<gene>
    <name evidence="1" type="ORF">DAPK24_007920</name>
</gene>
<dbReference type="PANTHER" id="PTHR28037">
    <property type="entry name" value="ALCOHOL O-ACETYLTRANSFERASE 1-RELATED"/>
    <property type="match status" value="1"/>
</dbReference>
<dbReference type="AlphaFoldDB" id="A0AAV5QZJ0"/>
<dbReference type="InterPro" id="IPR052058">
    <property type="entry name" value="Alcohol_O-acetyltransferase"/>
</dbReference>
<proteinExistence type="predicted"/>
<evidence type="ECO:0000313" key="2">
    <source>
        <dbReference type="Proteomes" id="UP001378960"/>
    </source>
</evidence>
<evidence type="ECO:0008006" key="3">
    <source>
        <dbReference type="Google" id="ProtNLM"/>
    </source>
</evidence>
<dbReference type="PANTHER" id="PTHR28037:SF2">
    <property type="entry name" value="ACR018CP"/>
    <property type="match status" value="1"/>
</dbReference>
<organism evidence="1 2">
    <name type="scientific">Pichia kluyveri</name>
    <name type="common">Yeast</name>
    <dbReference type="NCBI Taxonomy" id="36015"/>
    <lineage>
        <taxon>Eukaryota</taxon>
        <taxon>Fungi</taxon>
        <taxon>Dikarya</taxon>
        <taxon>Ascomycota</taxon>
        <taxon>Saccharomycotina</taxon>
        <taxon>Pichiomycetes</taxon>
        <taxon>Pichiales</taxon>
        <taxon>Pichiaceae</taxon>
        <taxon>Pichia</taxon>
    </lineage>
</organism>